<dbReference type="PaxDb" id="4113-PGSC0003DMT400092333"/>
<organism evidence="2 3">
    <name type="scientific">Solanum tuberosum</name>
    <name type="common">Potato</name>
    <dbReference type="NCBI Taxonomy" id="4113"/>
    <lineage>
        <taxon>Eukaryota</taxon>
        <taxon>Viridiplantae</taxon>
        <taxon>Streptophyta</taxon>
        <taxon>Embryophyta</taxon>
        <taxon>Tracheophyta</taxon>
        <taxon>Spermatophyta</taxon>
        <taxon>Magnoliopsida</taxon>
        <taxon>eudicotyledons</taxon>
        <taxon>Gunneridae</taxon>
        <taxon>Pentapetalae</taxon>
        <taxon>asterids</taxon>
        <taxon>lamiids</taxon>
        <taxon>Solanales</taxon>
        <taxon>Solanaceae</taxon>
        <taxon>Solanoideae</taxon>
        <taxon>Solaneae</taxon>
        <taxon>Solanum</taxon>
    </lineage>
</organism>
<dbReference type="AlphaFoldDB" id="M1DPL3"/>
<feature type="compositionally biased region" description="Polar residues" evidence="1">
    <location>
        <begin position="165"/>
        <end position="185"/>
    </location>
</feature>
<dbReference type="InParanoid" id="M1DPL3"/>
<proteinExistence type="predicted"/>
<sequence>MAKENGSDSTETSEEVERDFKLTALVTQLSEFATKISVVKNQCKRQERRAQEVVQRIANRFDGLDSDHRLDSQEIDDPIENGGASHHSGYRRVDRRVRLTLPNGCELDGGSNSPKRRGEELPPGDKGKRKKHIARKAVATEIQANFLEPEDKQPLINRRDELRARSQSTPTNIPSAATPSTTDSVPAQKPPVAPALPIVPPPRLLNRLKEGAGQLISQEMAMRPKQKLTSLPFPVLITELCQHAGVPRDTTREIEVTPSSYTDIRRIEVPGASSSSQHARITQSMILKMGQLAYSADVRATQLDRSIPGMIDSKILATLNPIRGSGGDNEDAPETSGIPPATTEYVQRGGTTYEESNVKTDEERIAVHEEEMMES</sequence>
<reference evidence="2" key="2">
    <citation type="submission" date="2015-06" db="UniProtKB">
        <authorList>
            <consortium name="EnsemblPlants"/>
        </authorList>
    </citation>
    <scope>IDENTIFICATION</scope>
    <source>
        <strain evidence="2">DM1-3 516 R44</strain>
    </source>
</reference>
<name>M1DPL3_SOLTU</name>
<dbReference type="Proteomes" id="UP000011115">
    <property type="component" value="Unassembled WGS sequence"/>
</dbReference>
<keyword evidence="3" id="KW-1185">Reference proteome</keyword>
<reference evidence="3" key="1">
    <citation type="journal article" date="2011" name="Nature">
        <title>Genome sequence and analysis of the tuber crop potato.</title>
        <authorList>
            <consortium name="The Potato Genome Sequencing Consortium"/>
        </authorList>
    </citation>
    <scope>NUCLEOTIDE SEQUENCE [LARGE SCALE GENOMIC DNA]</scope>
    <source>
        <strain evidence="3">cv. DM1-3 516 R44</strain>
    </source>
</reference>
<feature type="region of interest" description="Disordered" evidence="1">
    <location>
        <begin position="323"/>
        <end position="358"/>
    </location>
</feature>
<evidence type="ECO:0000313" key="3">
    <source>
        <dbReference type="Proteomes" id="UP000011115"/>
    </source>
</evidence>
<feature type="compositionally biased region" description="Basic and acidic residues" evidence="1">
    <location>
        <begin position="116"/>
        <end position="126"/>
    </location>
</feature>
<feature type="region of interest" description="Disordered" evidence="1">
    <location>
        <begin position="163"/>
        <end position="198"/>
    </location>
</feature>
<evidence type="ECO:0000313" key="2">
    <source>
        <dbReference type="EnsemblPlants" id="PGSC0003DMT400092333"/>
    </source>
</evidence>
<dbReference type="HOGENOM" id="CLU_738523_0_0_1"/>
<evidence type="ECO:0000256" key="1">
    <source>
        <dbReference type="SAM" id="MobiDB-lite"/>
    </source>
</evidence>
<accession>M1DPL3</accession>
<dbReference type="EnsemblPlants" id="PGSC0003DMT400092333">
    <property type="protein sequence ID" value="PGSC0003DMT400092333"/>
    <property type="gene ID" value="PGSC0003DMG400041904"/>
</dbReference>
<feature type="compositionally biased region" description="Pro residues" evidence="1">
    <location>
        <begin position="188"/>
        <end position="198"/>
    </location>
</feature>
<dbReference type="Gramene" id="PGSC0003DMT400092333">
    <property type="protein sequence ID" value="PGSC0003DMT400092333"/>
    <property type="gene ID" value="PGSC0003DMG400041904"/>
</dbReference>
<feature type="region of interest" description="Disordered" evidence="1">
    <location>
        <begin position="65"/>
        <end position="134"/>
    </location>
</feature>
<protein>
    <recommendedName>
        <fullName evidence="4">Polyprotein protein</fullName>
    </recommendedName>
</protein>
<evidence type="ECO:0008006" key="4">
    <source>
        <dbReference type="Google" id="ProtNLM"/>
    </source>
</evidence>